<name>A0A1A8FAJ6_9TELE</name>
<proteinExistence type="predicted"/>
<feature type="non-terminal residue" evidence="1">
    <location>
        <position position="44"/>
    </location>
</feature>
<protein>
    <submittedName>
        <fullName evidence="1">Uncharacterized protein</fullName>
    </submittedName>
</protein>
<accession>A0A1A8FAJ6</accession>
<sequence length="44" mass="5100">NTRFKRLKPTKRSAASMIVFIHLRVERLRGLTSTVSLIFLLTDI</sequence>
<evidence type="ECO:0000313" key="1">
    <source>
        <dbReference type="EMBL" id="SBQ55159.1"/>
    </source>
</evidence>
<gene>
    <name evidence="1" type="primary">Nfu_g_1_021243</name>
</gene>
<dbReference type="EMBL" id="HAEB01008632">
    <property type="protein sequence ID" value="SBQ55159.1"/>
    <property type="molecule type" value="Transcribed_RNA"/>
</dbReference>
<organism evidence="1">
    <name type="scientific">Nothobranchius korthausae</name>
    <dbReference type="NCBI Taxonomy" id="1143690"/>
    <lineage>
        <taxon>Eukaryota</taxon>
        <taxon>Metazoa</taxon>
        <taxon>Chordata</taxon>
        <taxon>Craniata</taxon>
        <taxon>Vertebrata</taxon>
        <taxon>Euteleostomi</taxon>
        <taxon>Actinopterygii</taxon>
        <taxon>Neopterygii</taxon>
        <taxon>Teleostei</taxon>
        <taxon>Neoteleostei</taxon>
        <taxon>Acanthomorphata</taxon>
        <taxon>Ovalentaria</taxon>
        <taxon>Atherinomorphae</taxon>
        <taxon>Cyprinodontiformes</taxon>
        <taxon>Nothobranchiidae</taxon>
        <taxon>Nothobranchius</taxon>
    </lineage>
</organism>
<feature type="non-terminal residue" evidence="1">
    <location>
        <position position="1"/>
    </location>
</feature>
<reference evidence="1" key="2">
    <citation type="submission" date="2016-06" db="EMBL/GenBank/DDBJ databases">
        <title>The genome of a short-lived fish provides insights into sex chromosome evolution and the genetic control of aging.</title>
        <authorList>
            <person name="Reichwald K."/>
            <person name="Felder M."/>
            <person name="Petzold A."/>
            <person name="Koch P."/>
            <person name="Groth M."/>
            <person name="Platzer M."/>
        </authorList>
    </citation>
    <scope>NUCLEOTIDE SEQUENCE</scope>
    <source>
        <tissue evidence="1">Brain</tissue>
    </source>
</reference>
<reference evidence="1" key="1">
    <citation type="submission" date="2016-05" db="EMBL/GenBank/DDBJ databases">
        <authorList>
            <person name="Lavstsen T."/>
            <person name="Jespersen J.S."/>
        </authorList>
    </citation>
    <scope>NUCLEOTIDE SEQUENCE</scope>
    <source>
        <tissue evidence="1">Brain</tissue>
    </source>
</reference>
<dbReference type="AlphaFoldDB" id="A0A1A8FAJ6"/>